<keyword evidence="1" id="KW-0677">Repeat</keyword>
<evidence type="ECO:0000256" key="1">
    <source>
        <dbReference type="ARBA" id="ARBA00022737"/>
    </source>
</evidence>
<evidence type="ECO:0000313" key="6">
    <source>
        <dbReference type="EMBL" id="OXA46325.1"/>
    </source>
</evidence>
<sequence>MGFFSIVLIILFSGVKVVNSQMMNCVNPPPTVLTAPSGNITQPPFPSPVWNGTICGDFFWTIQAPGECDTITWTMDSYSLVAGLDRVEVYDGTYPGGTNLGRWQGQLQASDPAKPVVTSTGNIMTVWFNTTAYPGGSINFASHYQINSIPCTSNSTTCQLTNRTKCKLRLGKYKSVIGTWPYFKLVWFCIDFTKKNKRKFICDQKLPISKLPLIIVLIKKFMAWTADSGRVKIL</sequence>
<dbReference type="PROSITE" id="PS01180">
    <property type="entry name" value="CUB"/>
    <property type="match status" value="1"/>
</dbReference>
<dbReference type="Pfam" id="PF00431">
    <property type="entry name" value="CUB"/>
    <property type="match status" value="1"/>
</dbReference>
<comment type="caution">
    <text evidence="6">The sequence shown here is derived from an EMBL/GenBank/DDBJ whole genome shotgun (WGS) entry which is preliminary data.</text>
</comment>
<dbReference type="SUPFAM" id="SSF49854">
    <property type="entry name" value="Spermadhesin, CUB domain"/>
    <property type="match status" value="1"/>
</dbReference>
<dbReference type="CDD" id="cd00041">
    <property type="entry name" value="CUB"/>
    <property type="match status" value="1"/>
</dbReference>
<comment type="caution">
    <text evidence="3">Lacks conserved residue(s) required for the propagation of feature annotation.</text>
</comment>
<dbReference type="AlphaFoldDB" id="A0A226DLB1"/>
<evidence type="ECO:0000313" key="7">
    <source>
        <dbReference type="Proteomes" id="UP000198287"/>
    </source>
</evidence>
<dbReference type="Gene3D" id="2.60.120.290">
    <property type="entry name" value="Spermadhesin, CUB domain"/>
    <property type="match status" value="1"/>
</dbReference>
<protein>
    <submittedName>
        <fullName evidence="6">CUB domain-containing protein 2</fullName>
    </submittedName>
</protein>
<accession>A0A226DLB1</accession>
<gene>
    <name evidence="6" type="ORF">Fcan01_19094</name>
</gene>
<dbReference type="EMBL" id="LNIX01000016">
    <property type="protein sequence ID" value="OXA46325.1"/>
    <property type="molecule type" value="Genomic_DNA"/>
</dbReference>
<name>A0A226DLB1_FOLCA</name>
<dbReference type="PANTHER" id="PTHR24251">
    <property type="entry name" value="OVOCHYMASE-RELATED"/>
    <property type="match status" value="1"/>
</dbReference>
<dbReference type="InterPro" id="IPR000859">
    <property type="entry name" value="CUB_dom"/>
</dbReference>
<evidence type="ECO:0000256" key="2">
    <source>
        <dbReference type="ARBA" id="ARBA00023157"/>
    </source>
</evidence>
<keyword evidence="2" id="KW-1015">Disulfide bond</keyword>
<dbReference type="InterPro" id="IPR035914">
    <property type="entry name" value="Sperma_CUB_dom_sf"/>
</dbReference>
<keyword evidence="4" id="KW-0732">Signal</keyword>
<evidence type="ECO:0000256" key="3">
    <source>
        <dbReference type="PROSITE-ProRule" id="PRU00059"/>
    </source>
</evidence>
<feature type="chain" id="PRO_5012691609" evidence="4">
    <location>
        <begin position="21"/>
        <end position="234"/>
    </location>
</feature>
<dbReference type="PANTHER" id="PTHR24251:SF40">
    <property type="entry name" value="CUB DOMAIN-CONTAINING PROTEIN"/>
    <property type="match status" value="1"/>
</dbReference>
<dbReference type="SMART" id="SM00042">
    <property type="entry name" value="CUB"/>
    <property type="match status" value="1"/>
</dbReference>
<evidence type="ECO:0000256" key="4">
    <source>
        <dbReference type="SAM" id="SignalP"/>
    </source>
</evidence>
<reference evidence="6 7" key="1">
    <citation type="submission" date="2015-12" db="EMBL/GenBank/DDBJ databases">
        <title>The genome of Folsomia candida.</title>
        <authorList>
            <person name="Faddeeva A."/>
            <person name="Derks M.F."/>
            <person name="Anvar Y."/>
            <person name="Smit S."/>
            <person name="Van Straalen N."/>
            <person name="Roelofs D."/>
        </authorList>
    </citation>
    <scope>NUCLEOTIDE SEQUENCE [LARGE SCALE GENOMIC DNA]</scope>
    <source>
        <strain evidence="6 7">VU population</strain>
        <tissue evidence="6">Whole body</tissue>
    </source>
</reference>
<feature type="signal peptide" evidence="4">
    <location>
        <begin position="1"/>
        <end position="20"/>
    </location>
</feature>
<evidence type="ECO:0000259" key="5">
    <source>
        <dbReference type="PROSITE" id="PS01180"/>
    </source>
</evidence>
<dbReference type="Proteomes" id="UP000198287">
    <property type="component" value="Unassembled WGS sequence"/>
</dbReference>
<proteinExistence type="predicted"/>
<organism evidence="6 7">
    <name type="scientific">Folsomia candida</name>
    <name type="common">Springtail</name>
    <dbReference type="NCBI Taxonomy" id="158441"/>
    <lineage>
        <taxon>Eukaryota</taxon>
        <taxon>Metazoa</taxon>
        <taxon>Ecdysozoa</taxon>
        <taxon>Arthropoda</taxon>
        <taxon>Hexapoda</taxon>
        <taxon>Collembola</taxon>
        <taxon>Entomobryomorpha</taxon>
        <taxon>Isotomoidea</taxon>
        <taxon>Isotomidae</taxon>
        <taxon>Proisotominae</taxon>
        <taxon>Folsomia</taxon>
    </lineage>
</organism>
<keyword evidence="7" id="KW-1185">Reference proteome</keyword>
<feature type="domain" description="CUB" evidence="5">
    <location>
        <begin position="25"/>
        <end position="147"/>
    </location>
</feature>